<comment type="similarity">
    <text evidence="7">Belongs to the transglycosylase MltG family.</text>
</comment>
<keyword evidence="4 7" id="KW-0472">Membrane</keyword>
<evidence type="ECO:0000313" key="9">
    <source>
        <dbReference type="Proteomes" id="UP000034048"/>
    </source>
</evidence>
<dbReference type="CDD" id="cd08010">
    <property type="entry name" value="MltG_like"/>
    <property type="match status" value="1"/>
</dbReference>
<dbReference type="GO" id="GO:0005886">
    <property type="term" value="C:plasma membrane"/>
    <property type="evidence" value="ECO:0007669"/>
    <property type="project" value="UniProtKB-SubCell"/>
</dbReference>
<dbReference type="HAMAP" id="MF_02065">
    <property type="entry name" value="MltG"/>
    <property type="match status" value="1"/>
</dbReference>
<comment type="subcellular location">
    <subcellularLocation>
        <location evidence="7">Cell membrane</location>
        <topology evidence="7">Single-pass membrane protein</topology>
    </subcellularLocation>
</comment>
<feature type="transmembrane region" description="Helical" evidence="7">
    <location>
        <begin position="7"/>
        <end position="27"/>
    </location>
</feature>
<dbReference type="AlphaFoldDB" id="A0A0G0QS71"/>
<accession>A0A0G0QS71</accession>
<dbReference type="Gene3D" id="3.30.1490.480">
    <property type="entry name" value="Endolytic murein transglycosylase"/>
    <property type="match status" value="1"/>
</dbReference>
<evidence type="ECO:0000256" key="2">
    <source>
        <dbReference type="ARBA" id="ARBA00022692"/>
    </source>
</evidence>
<dbReference type="PATRIC" id="fig|1618634.3.peg.555"/>
<dbReference type="Proteomes" id="UP000034048">
    <property type="component" value="Unassembled WGS sequence"/>
</dbReference>
<dbReference type="EC" id="4.2.2.29" evidence="7"/>
<dbReference type="PANTHER" id="PTHR30518">
    <property type="entry name" value="ENDOLYTIC MUREIN TRANSGLYCOSYLASE"/>
    <property type="match status" value="1"/>
</dbReference>
<reference evidence="8 9" key="1">
    <citation type="journal article" date="2015" name="Nature">
        <title>rRNA introns, odd ribosomes, and small enigmatic genomes across a large radiation of phyla.</title>
        <authorList>
            <person name="Brown C.T."/>
            <person name="Hug L.A."/>
            <person name="Thomas B.C."/>
            <person name="Sharon I."/>
            <person name="Castelle C.J."/>
            <person name="Singh A."/>
            <person name="Wilkins M.J."/>
            <person name="Williams K.H."/>
            <person name="Banfield J.F."/>
        </authorList>
    </citation>
    <scope>NUCLEOTIDE SEQUENCE [LARGE SCALE GENOMIC DNA]</scope>
</reference>
<keyword evidence="1 7" id="KW-1003">Cell membrane</keyword>
<dbReference type="PANTHER" id="PTHR30518:SF2">
    <property type="entry name" value="ENDOLYTIC MUREIN TRANSGLYCOSYLASE"/>
    <property type="match status" value="1"/>
</dbReference>
<dbReference type="Pfam" id="PF02618">
    <property type="entry name" value="YceG"/>
    <property type="match status" value="1"/>
</dbReference>
<keyword evidence="2 7" id="KW-0812">Transmembrane</keyword>
<gene>
    <name evidence="7" type="primary">mltG</name>
    <name evidence="8" type="ORF">UT42_C0050G0005</name>
</gene>
<sequence length="341" mass="38375">MKIIIGWLITIILVVLAIICLTFIITINSQATITPGTLFTIEAGEGVSQIAVNLEEQKLIRSAFWFKVHAKLSGQQGSFQAGEYLLEKDYDTKQLMNILVTGQALTKEKVILIREGLSSKDMAQYLTASQLLDGQKFQKLALTKVSNLPERFTDFVFLGQIPRSATLEGYLFPDTYRIFKDATEEDLVVKMLDNWQTKVTPEMLQDIASQQKDLHEVVIMASLIEKEVRTYEDMEIVSGIFWNRIANGQALQSCATLAYILGENKPQYTTEDTEIDSPYNTYQNQGLPPGPIANPGLNAIKAAIYPQETNYNYFLSRPDTGETVFSKAYEDHLANKAKYLD</sequence>
<protein>
    <recommendedName>
        <fullName evidence="7">Endolytic murein transglycosylase</fullName>
        <ecNumber evidence="7">4.2.2.29</ecNumber>
    </recommendedName>
    <alternativeName>
        <fullName evidence="7">Peptidoglycan lytic transglycosylase</fullName>
    </alternativeName>
    <alternativeName>
        <fullName evidence="7">Peptidoglycan polymerization terminase</fullName>
    </alternativeName>
</protein>
<name>A0A0G0QS71_9BACT</name>
<dbReference type="EMBL" id="LBWS01000050">
    <property type="protein sequence ID" value="KKR13210.1"/>
    <property type="molecule type" value="Genomic_DNA"/>
</dbReference>
<dbReference type="NCBIfam" id="TIGR00247">
    <property type="entry name" value="endolytic transglycosylase MltG"/>
    <property type="match status" value="1"/>
</dbReference>
<keyword evidence="5 7" id="KW-0456">Lyase</keyword>
<feature type="site" description="Important for catalytic activity" evidence="7">
    <location>
        <position position="227"/>
    </location>
</feature>
<evidence type="ECO:0000256" key="6">
    <source>
        <dbReference type="ARBA" id="ARBA00023316"/>
    </source>
</evidence>
<comment type="caution">
    <text evidence="8">The sequence shown here is derived from an EMBL/GenBank/DDBJ whole genome shotgun (WGS) entry which is preliminary data.</text>
</comment>
<organism evidence="8 9">
    <name type="scientific">Candidatus Falkowbacteria bacterium GW2011_GWA2_39_24</name>
    <dbReference type="NCBI Taxonomy" id="1618634"/>
    <lineage>
        <taxon>Bacteria</taxon>
        <taxon>Candidatus Falkowiibacteriota</taxon>
    </lineage>
</organism>
<keyword evidence="3 7" id="KW-1133">Transmembrane helix</keyword>
<evidence type="ECO:0000256" key="1">
    <source>
        <dbReference type="ARBA" id="ARBA00022475"/>
    </source>
</evidence>
<dbReference type="InterPro" id="IPR003770">
    <property type="entry name" value="MLTG-like"/>
</dbReference>
<evidence type="ECO:0000256" key="7">
    <source>
        <dbReference type="HAMAP-Rule" id="MF_02065"/>
    </source>
</evidence>
<dbReference type="GO" id="GO:0008932">
    <property type="term" value="F:lytic endotransglycosylase activity"/>
    <property type="evidence" value="ECO:0007669"/>
    <property type="project" value="UniProtKB-UniRule"/>
</dbReference>
<dbReference type="GO" id="GO:0071555">
    <property type="term" value="P:cell wall organization"/>
    <property type="evidence" value="ECO:0007669"/>
    <property type="project" value="UniProtKB-KW"/>
</dbReference>
<evidence type="ECO:0000256" key="4">
    <source>
        <dbReference type="ARBA" id="ARBA00023136"/>
    </source>
</evidence>
<evidence type="ECO:0000256" key="5">
    <source>
        <dbReference type="ARBA" id="ARBA00023239"/>
    </source>
</evidence>
<proteinExistence type="inferred from homology"/>
<comment type="function">
    <text evidence="7">Functions as a peptidoglycan terminase that cleaves nascent peptidoglycan strands endolytically to terminate their elongation.</text>
</comment>
<comment type="catalytic activity">
    <reaction evidence="7">
        <text>a peptidoglycan chain = a peptidoglycan chain with N-acetyl-1,6-anhydromuramyl-[peptide] at the reducing end + a peptidoglycan chain with N-acetylglucosamine at the non-reducing end.</text>
        <dbReference type="EC" id="4.2.2.29"/>
    </reaction>
</comment>
<evidence type="ECO:0000256" key="3">
    <source>
        <dbReference type="ARBA" id="ARBA00022989"/>
    </source>
</evidence>
<evidence type="ECO:0000313" key="8">
    <source>
        <dbReference type="EMBL" id="KKR13210.1"/>
    </source>
</evidence>
<dbReference type="GO" id="GO:0009252">
    <property type="term" value="P:peptidoglycan biosynthetic process"/>
    <property type="evidence" value="ECO:0007669"/>
    <property type="project" value="UniProtKB-UniRule"/>
</dbReference>
<keyword evidence="6 7" id="KW-0961">Cell wall biogenesis/degradation</keyword>